<evidence type="ECO:0000313" key="5">
    <source>
        <dbReference type="EMBL" id="EDO37313.1"/>
    </source>
</evidence>
<feature type="domain" description="HECT" evidence="4">
    <location>
        <begin position="137"/>
        <end position="166"/>
    </location>
</feature>
<dbReference type="InterPro" id="IPR035983">
    <property type="entry name" value="Hect_E3_ubiquitin_ligase"/>
</dbReference>
<evidence type="ECO:0000256" key="1">
    <source>
        <dbReference type="ARBA" id="ARBA00022786"/>
    </source>
</evidence>
<keyword evidence="1 2" id="KW-0833">Ubl conjugation pathway</keyword>
<evidence type="ECO:0000259" key="4">
    <source>
        <dbReference type="PROSITE" id="PS50237"/>
    </source>
</evidence>
<dbReference type="PROSITE" id="PS50237">
    <property type="entry name" value="HECT"/>
    <property type="match status" value="1"/>
</dbReference>
<evidence type="ECO:0000256" key="3">
    <source>
        <dbReference type="SAM" id="MobiDB-lite"/>
    </source>
</evidence>
<dbReference type="HOGENOM" id="CLU_1604657_0_0_1"/>
<reference evidence="5 6" key="1">
    <citation type="journal article" date="2007" name="Science">
        <title>Sea anemone genome reveals ancestral eumetazoan gene repertoire and genomic organization.</title>
        <authorList>
            <person name="Putnam N.H."/>
            <person name="Srivastava M."/>
            <person name="Hellsten U."/>
            <person name="Dirks B."/>
            <person name="Chapman J."/>
            <person name="Salamov A."/>
            <person name="Terry A."/>
            <person name="Shapiro H."/>
            <person name="Lindquist E."/>
            <person name="Kapitonov V.V."/>
            <person name="Jurka J."/>
            <person name="Genikhovich G."/>
            <person name="Grigoriev I.V."/>
            <person name="Lucas S.M."/>
            <person name="Steele R.E."/>
            <person name="Finnerty J.R."/>
            <person name="Technau U."/>
            <person name="Martindale M.Q."/>
            <person name="Rokhsar D.S."/>
        </authorList>
    </citation>
    <scope>NUCLEOTIDE SEQUENCE [LARGE SCALE GENOMIC DNA]</scope>
    <source>
        <strain evidence="6">CH2 X CH6</strain>
    </source>
</reference>
<dbReference type="SUPFAM" id="SSF56204">
    <property type="entry name" value="Hect, E3 ligase catalytic domain"/>
    <property type="match status" value="1"/>
</dbReference>
<dbReference type="AlphaFoldDB" id="A7SG35"/>
<dbReference type="Proteomes" id="UP000001593">
    <property type="component" value="Unassembled WGS sequence"/>
</dbReference>
<gene>
    <name evidence="5" type="ORF">NEMVEDRAFT_v1g211739</name>
</gene>
<name>A7SG35_NEMVE</name>
<feature type="region of interest" description="Disordered" evidence="3">
    <location>
        <begin position="63"/>
        <end position="82"/>
    </location>
</feature>
<evidence type="ECO:0000256" key="2">
    <source>
        <dbReference type="PROSITE-ProRule" id="PRU00104"/>
    </source>
</evidence>
<feature type="compositionally biased region" description="Basic residues" evidence="3">
    <location>
        <begin position="71"/>
        <end position="82"/>
    </location>
</feature>
<dbReference type="InParanoid" id="A7SG35"/>
<keyword evidence="6" id="KW-1185">Reference proteome</keyword>
<evidence type="ECO:0000313" key="6">
    <source>
        <dbReference type="Proteomes" id="UP000001593"/>
    </source>
</evidence>
<comment type="caution">
    <text evidence="2">Lacks conserved residue(s) required for the propagation of feature annotation.</text>
</comment>
<proteinExistence type="predicted"/>
<dbReference type="EMBL" id="DS469649">
    <property type="protein sequence ID" value="EDO37313.1"/>
    <property type="molecule type" value="Genomic_DNA"/>
</dbReference>
<accession>A7SG35</accession>
<sequence>MASNTSNITEEVCKTVQQEISRVFSCLPGPSGLNFGSAGSSASSNKSNDTLTFEEFYAKREESRRGDFKPARKRLRHQRRRRPQKMWRSKLLLLIAMGLLEQHRAKEFTCQDDQYLRLKIRRQTVWEDTKLKFGRILDDNLKMPLRVEFIGEPAVDQGGPSREFTT</sequence>
<dbReference type="InterPro" id="IPR000569">
    <property type="entry name" value="HECT_dom"/>
</dbReference>
<protein>
    <recommendedName>
        <fullName evidence="4">HECT domain-containing protein</fullName>
    </recommendedName>
</protein>
<dbReference type="Gene3D" id="3.90.1750.10">
    <property type="entry name" value="Hect, E3 ligase catalytic domains"/>
    <property type="match status" value="1"/>
</dbReference>
<dbReference type="GO" id="GO:0004842">
    <property type="term" value="F:ubiquitin-protein transferase activity"/>
    <property type="evidence" value="ECO:0007669"/>
    <property type="project" value="InterPro"/>
</dbReference>
<organism evidence="5 6">
    <name type="scientific">Nematostella vectensis</name>
    <name type="common">Starlet sea anemone</name>
    <dbReference type="NCBI Taxonomy" id="45351"/>
    <lineage>
        <taxon>Eukaryota</taxon>
        <taxon>Metazoa</taxon>
        <taxon>Cnidaria</taxon>
        <taxon>Anthozoa</taxon>
        <taxon>Hexacorallia</taxon>
        <taxon>Actiniaria</taxon>
        <taxon>Edwardsiidae</taxon>
        <taxon>Nematostella</taxon>
    </lineage>
</organism>